<keyword evidence="1" id="KW-0547">Nucleotide-binding</keyword>
<keyword evidence="5" id="KW-1185">Reference proteome</keyword>
<dbReference type="Gene3D" id="3.40.50.300">
    <property type="entry name" value="P-loop containing nucleotide triphosphate hydrolases"/>
    <property type="match status" value="1"/>
</dbReference>
<evidence type="ECO:0000256" key="2">
    <source>
        <dbReference type="ARBA" id="ARBA00022840"/>
    </source>
</evidence>
<comment type="similarity">
    <text evidence="3">Belongs to the KTI12 family.</text>
</comment>
<accession>A0A9P5NUA7</accession>
<comment type="caution">
    <text evidence="4">The sequence shown here is derived from an EMBL/GenBank/DDBJ whole genome shotgun (WGS) entry which is preliminary data.</text>
</comment>
<name>A0A9P5NUA7_GYMJU</name>
<dbReference type="InterPro" id="IPR027417">
    <property type="entry name" value="P-loop_NTPase"/>
</dbReference>
<proteinExistence type="inferred from homology"/>
<sequence>MALITLSGLPCAGKSTRAQQIAAFLDQKIGAADYQGPISRVVVLSDHSLGLDRNSYADTKLEKPARGALFSAVQRQLSSDTILIVDSLNYIKGFRYQMYCAAREMKLRTSTVYVVAGPNQCRQWNLARPSHDAYSQDTLENLLIRFEEPSSMVRWDAPLFTIVWDDPDIPGSQIWEAATKGNLKPPNSGTLSPAKAPVDALHILEHTTAIIASAIASASNSQPTGGLMTVSVGQLSLPATLPPRNVTLSELQRLKRQFVTVHKKAITLGTTERGAVDWKEENVAKKFVDYVEAHLQP</sequence>
<dbReference type="Pfam" id="PF08433">
    <property type="entry name" value="KTI12"/>
    <property type="match status" value="1"/>
</dbReference>
<dbReference type="Proteomes" id="UP000724874">
    <property type="component" value="Unassembled WGS sequence"/>
</dbReference>
<reference evidence="4" key="1">
    <citation type="submission" date="2020-11" db="EMBL/GenBank/DDBJ databases">
        <authorList>
            <consortium name="DOE Joint Genome Institute"/>
            <person name="Ahrendt S."/>
            <person name="Riley R."/>
            <person name="Andreopoulos W."/>
            <person name="LaButti K."/>
            <person name="Pangilinan J."/>
            <person name="Ruiz-duenas F.J."/>
            <person name="Barrasa J.M."/>
            <person name="Sanchez-Garcia M."/>
            <person name="Camarero S."/>
            <person name="Miyauchi S."/>
            <person name="Serrano A."/>
            <person name="Linde D."/>
            <person name="Babiker R."/>
            <person name="Drula E."/>
            <person name="Ayuso-Fernandez I."/>
            <person name="Pacheco R."/>
            <person name="Padilla G."/>
            <person name="Ferreira P."/>
            <person name="Barriuso J."/>
            <person name="Kellner H."/>
            <person name="Castanera R."/>
            <person name="Alfaro M."/>
            <person name="Ramirez L."/>
            <person name="Pisabarro A.G."/>
            <person name="Kuo A."/>
            <person name="Tritt A."/>
            <person name="Lipzen A."/>
            <person name="He G."/>
            <person name="Yan M."/>
            <person name="Ng V."/>
            <person name="Cullen D."/>
            <person name="Martin F."/>
            <person name="Rosso M.-N."/>
            <person name="Henrissat B."/>
            <person name="Hibbett D."/>
            <person name="Martinez A.T."/>
            <person name="Grigoriev I.V."/>
        </authorList>
    </citation>
    <scope>NUCLEOTIDE SEQUENCE</scope>
    <source>
        <strain evidence="4">AH 44721</strain>
    </source>
</reference>
<evidence type="ECO:0000313" key="5">
    <source>
        <dbReference type="Proteomes" id="UP000724874"/>
    </source>
</evidence>
<organism evidence="4 5">
    <name type="scientific">Gymnopilus junonius</name>
    <name type="common">Spectacular rustgill mushroom</name>
    <name type="synonym">Gymnopilus spectabilis subsp. junonius</name>
    <dbReference type="NCBI Taxonomy" id="109634"/>
    <lineage>
        <taxon>Eukaryota</taxon>
        <taxon>Fungi</taxon>
        <taxon>Dikarya</taxon>
        <taxon>Basidiomycota</taxon>
        <taxon>Agaricomycotina</taxon>
        <taxon>Agaricomycetes</taxon>
        <taxon>Agaricomycetidae</taxon>
        <taxon>Agaricales</taxon>
        <taxon>Agaricineae</taxon>
        <taxon>Hymenogastraceae</taxon>
        <taxon>Gymnopilus</taxon>
    </lineage>
</organism>
<dbReference type="EMBL" id="JADNYJ010000018">
    <property type="protein sequence ID" value="KAF8906586.1"/>
    <property type="molecule type" value="Genomic_DNA"/>
</dbReference>
<gene>
    <name evidence="4" type="ORF">CPB84DRAFT_1813828</name>
</gene>
<dbReference type="SUPFAM" id="SSF52540">
    <property type="entry name" value="P-loop containing nucleoside triphosphate hydrolases"/>
    <property type="match status" value="1"/>
</dbReference>
<evidence type="ECO:0000313" key="4">
    <source>
        <dbReference type="EMBL" id="KAF8906586.1"/>
    </source>
</evidence>
<keyword evidence="2" id="KW-0067">ATP-binding</keyword>
<dbReference type="OrthoDB" id="9972657at2759"/>
<dbReference type="InterPro" id="IPR013641">
    <property type="entry name" value="KTI12/PSTK"/>
</dbReference>
<evidence type="ECO:0000256" key="3">
    <source>
        <dbReference type="ARBA" id="ARBA00025768"/>
    </source>
</evidence>
<dbReference type="AlphaFoldDB" id="A0A9P5NUA7"/>
<evidence type="ECO:0000256" key="1">
    <source>
        <dbReference type="ARBA" id="ARBA00022741"/>
    </source>
</evidence>
<dbReference type="PANTHER" id="PTHR12435">
    <property type="match status" value="1"/>
</dbReference>
<dbReference type="GO" id="GO:0005524">
    <property type="term" value="F:ATP binding"/>
    <property type="evidence" value="ECO:0007669"/>
    <property type="project" value="UniProtKB-KW"/>
</dbReference>
<protein>
    <submittedName>
        <fullName evidence="4">Chromatin associated protein KTI12</fullName>
    </submittedName>
</protein>